<evidence type="ECO:0000313" key="2">
    <source>
        <dbReference type="WBParaSite" id="PS1159_v2.g1844.t1"/>
    </source>
</evidence>
<dbReference type="Proteomes" id="UP000887580">
    <property type="component" value="Unplaced"/>
</dbReference>
<proteinExistence type="predicted"/>
<accession>A0AC35FL55</accession>
<dbReference type="WBParaSite" id="PS1159_v2.g1844.t1">
    <property type="protein sequence ID" value="PS1159_v2.g1844.t1"/>
    <property type="gene ID" value="PS1159_v2.g1844"/>
</dbReference>
<name>A0AC35FL55_9BILA</name>
<reference evidence="2" key="1">
    <citation type="submission" date="2022-11" db="UniProtKB">
        <authorList>
            <consortium name="WormBaseParasite"/>
        </authorList>
    </citation>
    <scope>IDENTIFICATION</scope>
</reference>
<protein>
    <submittedName>
        <fullName evidence="2">3'-5' exonuclease domain-containing protein</fullName>
    </submittedName>
</protein>
<sequence length="1158" mass="132779">MTTKNIPLFEGDNSGSSFTDQNSKYNNLNLNHNQKTQTLELFSSKSSDEKLKNDDNNQDYSVSKKDSTSCNSNSKKSSEFLNLSEEKEIQEQNIKNSNSNKNSSTLSLHIAAYEKSNKSKSFDGETNVNRPDLNKALKNLKQLFAASVFEIQNPFEFLRQQQEDYTKDPEIVQLKSSQKLINNYQPNPIQKSLAQVKMDSGTETMSESNIDPSHPYKKIVLNAISNIVNLYSDSSLEGFVRLKQATECIDRFFAEVPKSRIRIATLLFMDIIKKQLEQIKDMDPIEITHRICIRYESCLKQKYSNDEEIKEALNYAVPDKLWNACFEHAINFRAVKYGIAIEKLFHIREPENPVRAKTIEDGVKWLLDDEKSFHNGVAWIDVFKLNNLKDEQFDTIIYKAHIIGALNVFDTFLATEEDQMKYLRLLDNSLIRCYNYQNSGNNFEHEFLQTVTRQKLPNLIGKQAKKYGVDIEKLGFRAHRARVISDIRYKFNTESRDSFEHLVVEAFRNRDMEYKIDFVESFWRDRNYAYCWAKYFNIPQSKMPKFLNFADANLEAEAEAFVNSMTERSVTPVAEDCIEMVTLFGKTYELITVGTGKALKEFAQKYFIDTKPKVLGLDAEAGSLSTGTDSKVTVLQLATPEWLCLIDVYMLSKELVDEDWTTFFTHIFHPDITRIGFAFLSDYAFIFNAFPHLLTLLQEESRKVLCLQKLLHKILTDIKAEKAVFPEKVPNNISLADICETVLGYSLSKEMQNSNWTRRPLSQEQKIYAVSDALVVVLIKDKIEDALKSKLDESEVDQIINEGYITQVAKIKSSVKKEKPDLDSGIKVTKKQIDFCDVVGEAKKVAENLQSEGVETFHPKDIRLILDAPFFNLFSFLHNLGIDAYDVRLKGVAKTKEQISIINEEMLKDDKTILVTTEKRKKDFPSVASNEIPYSRILLMPTTGDFVSINYISRILQSLKVCIDEDYFYTRCEKCSSKNIQPMPSPIYVLTYYIYLIIKKIGFRFSVTMEDIQKASTDVKTIIPSEYGDFTVNVFLRENGKYLPDIIIDTKHYRIKPFTFQIIPKGGDPIVFKPSGSAFFASKRGVNHIVCLDCGNMYHKEDSKEIRDLIAAGKASYNLASVCDTDVEEVRMKIVGIIRNVFCEKKATEEKVENAGAV</sequence>
<evidence type="ECO:0000313" key="1">
    <source>
        <dbReference type="Proteomes" id="UP000887580"/>
    </source>
</evidence>
<organism evidence="1 2">
    <name type="scientific">Panagrolaimus sp. PS1159</name>
    <dbReference type="NCBI Taxonomy" id="55785"/>
    <lineage>
        <taxon>Eukaryota</taxon>
        <taxon>Metazoa</taxon>
        <taxon>Ecdysozoa</taxon>
        <taxon>Nematoda</taxon>
        <taxon>Chromadorea</taxon>
        <taxon>Rhabditida</taxon>
        <taxon>Tylenchina</taxon>
        <taxon>Panagrolaimomorpha</taxon>
        <taxon>Panagrolaimoidea</taxon>
        <taxon>Panagrolaimidae</taxon>
        <taxon>Panagrolaimus</taxon>
    </lineage>
</organism>